<organism evidence="4 5">
    <name type="scientific">Planctomyces bekefii</name>
    <dbReference type="NCBI Taxonomy" id="1653850"/>
    <lineage>
        <taxon>Bacteria</taxon>
        <taxon>Pseudomonadati</taxon>
        <taxon>Planctomycetota</taxon>
        <taxon>Planctomycetia</taxon>
        <taxon>Planctomycetales</taxon>
        <taxon>Planctomycetaceae</taxon>
        <taxon>Planctomyces</taxon>
    </lineage>
</organism>
<dbReference type="EMBL" id="SRHE01000016">
    <property type="protein sequence ID" value="TWW12370.1"/>
    <property type="molecule type" value="Genomic_DNA"/>
</dbReference>
<evidence type="ECO:0000259" key="1">
    <source>
        <dbReference type="Pfam" id="PF07583"/>
    </source>
</evidence>
<gene>
    <name evidence="4" type="ORF">E3A20_01780</name>
</gene>
<dbReference type="PANTHER" id="PTHR35889">
    <property type="entry name" value="CYCLOINULO-OLIGOSACCHARIDE FRUCTANOTRANSFERASE-RELATED"/>
    <property type="match status" value="1"/>
</dbReference>
<dbReference type="InterPro" id="IPR011429">
    <property type="entry name" value="Cyt_c_Planctomycete-type"/>
</dbReference>
<reference evidence="4 5" key="1">
    <citation type="submission" date="2019-08" db="EMBL/GenBank/DDBJ databases">
        <title>100 year-old enigma solved: identification of Planctomyces bekefii, the type genus and species of the phylum Planctomycetes.</title>
        <authorList>
            <person name="Svetlana D.N."/>
            <person name="Overmann J."/>
        </authorList>
    </citation>
    <scope>NUCLEOTIDE SEQUENCE [LARGE SCALE GENOMIC DNA]</scope>
    <source>
        <strain evidence="4">Phe10_nw2017</strain>
    </source>
</reference>
<evidence type="ECO:0000259" key="2">
    <source>
        <dbReference type="Pfam" id="PF07587"/>
    </source>
</evidence>
<accession>A0A5C6MHA8</accession>
<dbReference type="AlphaFoldDB" id="A0A5C6MHA8"/>
<evidence type="ECO:0000313" key="5">
    <source>
        <dbReference type="Proteomes" id="UP000321083"/>
    </source>
</evidence>
<keyword evidence="5" id="KW-1185">Reference proteome</keyword>
<feature type="domain" description="DUF1549" evidence="1">
    <location>
        <begin position="153"/>
        <end position="358"/>
    </location>
</feature>
<feature type="domain" description="Cytochrome C Planctomycete-type" evidence="3">
    <location>
        <begin position="48"/>
        <end position="108"/>
    </location>
</feature>
<dbReference type="InterPro" id="IPR011444">
    <property type="entry name" value="DUF1549"/>
</dbReference>
<dbReference type="Pfam" id="PF07587">
    <property type="entry name" value="PSD1"/>
    <property type="match status" value="1"/>
</dbReference>
<protein>
    <submittedName>
        <fullName evidence="4">Cytochrome c</fullName>
    </submittedName>
</protein>
<dbReference type="Pfam" id="PF07635">
    <property type="entry name" value="PSCyt1"/>
    <property type="match status" value="1"/>
</dbReference>
<evidence type="ECO:0000313" key="4">
    <source>
        <dbReference type="EMBL" id="TWW12370.1"/>
    </source>
</evidence>
<feature type="domain" description="DUF1553" evidence="2">
    <location>
        <begin position="667"/>
        <end position="919"/>
    </location>
</feature>
<sequence length="974" mass="107381">MRVPGRQGDLLMRVVFLAVIFGLQLRLSAGEEPLRFGRDVLPILSANCFSCHGPDESQRKAGLRLDLESEAKGSHSGGTPIVAGKVAESTLVQRITSSDPEVLMPPPDSHRTLTEVQKAILQRWITEGAQWGRHWSFESPVVSGEVPAGSAGIDRLAEVRLAARGLGLRPAADRYTLIRRLSLDLIGLPPTVAEAEAFAASADPRALEHLVDTLLAREDFGEHWARMWMDLARYADTKGYEKDLGRTMWPWRDWLVRSLNADVSLDVLTEQLLAGDLLAGAEDQQRLATAFHRSTMSNDEGGTDDEEFRSIAVKDRVDTTLQVWMGLTAGCAKCHSHKYDPISITDYYGLYAIFNQTEDADRYDDAPTLELLGDQQRQKRSELQARQADLRVRLEESRAADMLGDDEGWRVLSLAAGESQGGALLKAEADGTILVSGVRPAEDVYTLTLETPAGVMTALRLQALPGIGASVAGVGRNGTDPNFVLSELEAELVTGGRVQRLRLVRPRADFEQNNWPVAAALDGDLKTGWAISPRQREPHAAIFELEQPVHLSAAAELRLVMRQHYGNSLTFRQFRWSVHGGAAAGLQPLQASEKTRGLQSELTAVDQELAAVAAGVSKVPVLSALPVERQRETRIHRRGNFLDPGEPVQPSLPTELRFGYELRGPATRLDAARWLMSSGNPLTARVWSNRIWSRLFGQGLVETEEDFGALGSLPSNAELLDFLALGYRQNGWSLKRLLKVIVLSRVYAQDSNVTEQLRREDPGNVLLSRGGRFRPGAEVLRDQMLAVSGRLSLKRGGPPVMPPQPDGLWRSTYNGQKWVNAEGEDRYRRGLYTYLKRTTPHPMGTTFDGGSGEVCQIRRIRTNTPLQALLTLNDPTSLECAGGLAEWMSGESDQRVERGLRRALIRPVTQDEVAALERLLADVRVMFEEHPEQAVALLAGARAQRPQSISQAEFAGLVVVASTILNLDEFLSRR</sequence>
<dbReference type="PANTHER" id="PTHR35889:SF3">
    <property type="entry name" value="F-BOX DOMAIN-CONTAINING PROTEIN"/>
    <property type="match status" value="1"/>
</dbReference>
<dbReference type="Pfam" id="PF07583">
    <property type="entry name" value="PSCyt2"/>
    <property type="match status" value="1"/>
</dbReference>
<comment type="caution">
    <text evidence="4">The sequence shown here is derived from an EMBL/GenBank/DDBJ whole genome shotgun (WGS) entry which is preliminary data.</text>
</comment>
<name>A0A5C6MHA8_9PLAN</name>
<evidence type="ECO:0000259" key="3">
    <source>
        <dbReference type="Pfam" id="PF07635"/>
    </source>
</evidence>
<dbReference type="InterPro" id="IPR022655">
    <property type="entry name" value="DUF1553"/>
</dbReference>
<reference evidence="4 5" key="2">
    <citation type="submission" date="2019-08" db="EMBL/GenBank/DDBJ databases">
        <authorList>
            <person name="Henke P."/>
        </authorList>
    </citation>
    <scope>NUCLEOTIDE SEQUENCE [LARGE SCALE GENOMIC DNA]</scope>
    <source>
        <strain evidence="4">Phe10_nw2017</strain>
    </source>
</reference>
<proteinExistence type="predicted"/>
<dbReference type="Proteomes" id="UP000321083">
    <property type="component" value="Unassembled WGS sequence"/>
</dbReference>